<feature type="non-terminal residue" evidence="3">
    <location>
        <position position="1"/>
    </location>
</feature>
<evidence type="ECO:0000256" key="2">
    <source>
        <dbReference type="SAM" id="MobiDB-lite"/>
    </source>
</evidence>
<dbReference type="GO" id="GO:0005829">
    <property type="term" value="C:cytosol"/>
    <property type="evidence" value="ECO:0007669"/>
    <property type="project" value="TreeGrafter"/>
</dbReference>
<accession>A0A9P8IJB3</accession>
<comment type="similarity">
    <text evidence="1">Belongs to the LTV1 family.</text>
</comment>
<dbReference type="GO" id="GO:0030688">
    <property type="term" value="C:preribosome, small subunit precursor"/>
    <property type="evidence" value="ECO:0007669"/>
    <property type="project" value="TreeGrafter"/>
</dbReference>
<evidence type="ECO:0008006" key="5">
    <source>
        <dbReference type="Google" id="ProtNLM"/>
    </source>
</evidence>
<dbReference type="Proteomes" id="UP000750711">
    <property type="component" value="Unassembled WGS sequence"/>
</dbReference>
<comment type="caution">
    <text evidence="3">The sequence shown here is derived from an EMBL/GenBank/DDBJ whole genome shotgun (WGS) entry which is preliminary data.</text>
</comment>
<feature type="region of interest" description="Disordered" evidence="2">
    <location>
        <begin position="354"/>
        <end position="375"/>
    </location>
</feature>
<evidence type="ECO:0000256" key="1">
    <source>
        <dbReference type="ARBA" id="ARBA00009078"/>
    </source>
</evidence>
<feature type="compositionally biased region" description="Acidic residues" evidence="2">
    <location>
        <begin position="210"/>
        <end position="228"/>
    </location>
</feature>
<dbReference type="GO" id="GO:0000056">
    <property type="term" value="P:ribosomal small subunit export from nucleus"/>
    <property type="evidence" value="ECO:0007669"/>
    <property type="project" value="TreeGrafter"/>
</dbReference>
<gene>
    <name evidence="3" type="ORF">GP486_006168</name>
</gene>
<dbReference type="PANTHER" id="PTHR21531">
    <property type="entry name" value="LOW-TEMPERATURE VIABILITY PROTEIN LTV1-RELATED"/>
    <property type="match status" value="1"/>
</dbReference>
<dbReference type="GO" id="GO:0042274">
    <property type="term" value="P:ribosomal small subunit biogenesis"/>
    <property type="evidence" value="ECO:0007669"/>
    <property type="project" value="InterPro"/>
</dbReference>
<dbReference type="EMBL" id="JAGHQM010001315">
    <property type="protein sequence ID" value="KAH0555883.1"/>
    <property type="molecule type" value="Genomic_DNA"/>
</dbReference>
<feature type="compositionally biased region" description="Polar residues" evidence="2">
    <location>
        <begin position="285"/>
        <end position="301"/>
    </location>
</feature>
<dbReference type="Pfam" id="PF04180">
    <property type="entry name" value="LTV"/>
    <property type="match status" value="1"/>
</dbReference>
<proteinExistence type="inferred from homology"/>
<organism evidence="3 4">
    <name type="scientific">Trichoglossum hirsutum</name>
    <dbReference type="NCBI Taxonomy" id="265104"/>
    <lineage>
        <taxon>Eukaryota</taxon>
        <taxon>Fungi</taxon>
        <taxon>Dikarya</taxon>
        <taxon>Ascomycota</taxon>
        <taxon>Pezizomycotina</taxon>
        <taxon>Geoglossomycetes</taxon>
        <taxon>Geoglossales</taxon>
        <taxon>Geoglossaceae</taxon>
        <taxon>Trichoglossum</taxon>
    </lineage>
</organism>
<feature type="region of interest" description="Disordered" evidence="2">
    <location>
        <begin position="210"/>
        <end position="335"/>
    </location>
</feature>
<dbReference type="PANTHER" id="PTHR21531:SF0">
    <property type="entry name" value="PROTEIN LTV1 HOMOLOG"/>
    <property type="match status" value="1"/>
</dbReference>
<dbReference type="AlphaFoldDB" id="A0A9P8IJB3"/>
<reference evidence="3" key="1">
    <citation type="submission" date="2021-03" db="EMBL/GenBank/DDBJ databases">
        <title>Comparative genomics and phylogenomic investigation of the class Geoglossomycetes provide insights into ecological specialization and systematics.</title>
        <authorList>
            <person name="Melie T."/>
            <person name="Pirro S."/>
            <person name="Miller A.N."/>
            <person name="Quandt A."/>
        </authorList>
    </citation>
    <scope>NUCLEOTIDE SEQUENCE</scope>
    <source>
        <strain evidence="3">CAQ_001_2017</strain>
    </source>
</reference>
<dbReference type="GO" id="GO:0005634">
    <property type="term" value="C:nucleus"/>
    <property type="evidence" value="ECO:0007669"/>
    <property type="project" value="TreeGrafter"/>
</dbReference>
<name>A0A9P8IJB3_9PEZI</name>
<feature type="compositionally biased region" description="Polar residues" evidence="2">
    <location>
        <begin position="316"/>
        <end position="335"/>
    </location>
</feature>
<evidence type="ECO:0000313" key="3">
    <source>
        <dbReference type="EMBL" id="KAH0555883.1"/>
    </source>
</evidence>
<sequence>MPTKKWIDKKKATTFALVHRPQNDPKIHDEDAPDMVFKEVAPPNQKIKRKSDLEEELKLDPSLVRANEGEAALHGIYYDDTSYDYMQHMRDWGKSTEAYFVEAPLTTQKQKAKGKRKLEDALRNIHIEEGPSPAKPLLLDEDILPSRNLRKITYQDQQDTPDVIGGFQPDMDPRLRETLVALEDDTYIDNNEEMFSKLVGDGVEVPLEEFVDDGEDEDRDWDSDDTAGPEDHEMTSVSDELNKKVVSFLENIEDTDMTTEGTSQRKGDRVAEFSKLEKTGVAKTEQPSASSSERQPSLVTENSRRRRRCRKRGDASISNLTASGALTLKSASTVPRSEGLRLLDARFEKVLREYKEEPDEDPLDSPGKPLDSKEVEDMAREFLDSWKAAGTGRKKRILRVKNQTGMEELDEI</sequence>
<dbReference type="InterPro" id="IPR007307">
    <property type="entry name" value="Ltv1"/>
</dbReference>
<evidence type="ECO:0000313" key="4">
    <source>
        <dbReference type="Proteomes" id="UP000750711"/>
    </source>
</evidence>
<feature type="compositionally biased region" description="Basic and acidic residues" evidence="2">
    <location>
        <begin position="263"/>
        <end position="280"/>
    </location>
</feature>
<protein>
    <recommendedName>
        <fullName evidence="5">Low temperature viability protein</fullName>
    </recommendedName>
</protein>
<keyword evidence="4" id="KW-1185">Reference proteome</keyword>